<comment type="caution">
    <text evidence="2">The sequence shown here is derived from an EMBL/GenBank/DDBJ whole genome shotgun (WGS) entry which is preliminary data.</text>
</comment>
<dbReference type="Gene3D" id="3.90.550.10">
    <property type="entry name" value="Spore Coat Polysaccharide Biosynthesis Protein SpsA, Chain A"/>
    <property type="match status" value="1"/>
</dbReference>
<dbReference type="CDD" id="cd04182">
    <property type="entry name" value="GT_2_like_f"/>
    <property type="match status" value="1"/>
</dbReference>
<dbReference type="GO" id="GO:0016779">
    <property type="term" value="F:nucleotidyltransferase activity"/>
    <property type="evidence" value="ECO:0007669"/>
    <property type="project" value="UniProtKB-ARBA"/>
</dbReference>
<reference evidence="2" key="1">
    <citation type="submission" date="2020-08" db="EMBL/GenBank/DDBJ databases">
        <title>Genome public.</title>
        <authorList>
            <person name="Liu C."/>
            <person name="Sun Q."/>
        </authorList>
    </citation>
    <scope>NUCLEOTIDE SEQUENCE</scope>
    <source>
        <strain evidence="2">BX15</strain>
    </source>
</reference>
<name>A0A923S802_9FIRM</name>
<dbReference type="RefSeq" id="WP_187014954.1">
    <property type="nucleotide sequence ID" value="NZ_JACOQI010000009.1"/>
</dbReference>
<protein>
    <submittedName>
        <fullName evidence="2">Nucleotidyltransferase family protein</fullName>
    </submittedName>
</protein>
<evidence type="ECO:0000259" key="1">
    <source>
        <dbReference type="Pfam" id="PF12804"/>
    </source>
</evidence>
<dbReference type="PANTHER" id="PTHR43777:SF1">
    <property type="entry name" value="MOLYBDENUM COFACTOR CYTIDYLYLTRANSFERASE"/>
    <property type="match status" value="1"/>
</dbReference>
<dbReference type="PANTHER" id="PTHR43777">
    <property type="entry name" value="MOLYBDENUM COFACTOR CYTIDYLYLTRANSFERASE"/>
    <property type="match status" value="1"/>
</dbReference>
<dbReference type="AlphaFoldDB" id="A0A923S802"/>
<keyword evidence="3" id="KW-1185">Reference proteome</keyword>
<sequence length="189" mass="20144">MKIGCVVLAAGNARRFGSNKLQVQVDGESLIRRALETVPSGLVTVLVSQYPEILSLAGEYGFEAVLNDQPDLGLSRSVRLGLERLTDCGGVLFLVADQPWLKRDSVEALAALWAQHPAKIAAMAHGGVRGNPCLFPAQFYPELLALNGDRGGSAVIRNHEADLILLETDALELTDIDTPEALKQAGSAS</sequence>
<gene>
    <name evidence="2" type="ORF">H8Z83_10305</name>
</gene>
<dbReference type="EMBL" id="JACOQI010000009">
    <property type="protein sequence ID" value="MBC5770708.1"/>
    <property type="molecule type" value="Genomic_DNA"/>
</dbReference>
<evidence type="ECO:0000313" key="3">
    <source>
        <dbReference type="Proteomes" id="UP000620327"/>
    </source>
</evidence>
<accession>A0A923S802</accession>
<dbReference type="Pfam" id="PF12804">
    <property type="entry name" value="NTP_transf_3"/>
    <property type="match status" value="1"/>
</dbReference>
<dbReference type="Proteomes" id="UP000620327">
    <property type="component" value="Unassembled WGS sequence"/>
</dbReference>
<dbReference type="InterPro" id="IPR029044">
    <property type="entry name" value="Nucleotide-diphossugar_trans"/>
</dbReference>
<feature type="domain" description="MobA-like NTP transferase" evidence="1">
    <location>
        <begin position="5"/>
        <end position="160"/>
    </location>
</feature>
<proteinExistence type="predicted"/>
<evidence type="ECO:0000313" key="2">
    <source>
        <dbReference type="EMBL" id="MBC5770708.1"/>
    </source>
</evidence>
<organism evidence="2 3">
    <name type="scientific">Dysosmobacter segnis</name>
    <dbReference type="NCBI Taxonomy" id="2763042"/>
    <lineage>
        <taxon>Bacteria</taxon>
        <taxon>Bacillati</taxon>
        <taxon>Bacillota</taxon>
        <taxon>Clostridia</taxon>
        <taxon>Eubacteriales</taxon>
        <taxon>Oscillospiraceae</taxon>
        <taxon>Dysosmobacter</taxon>
    </lineage>
</organism>
<dbReference type="InterPro" id="IPR025877">
    <property type="entry name" value="MobA-like_NTP_Trfase"/>
</dbReference>
<dbReference type="SUPFAM" id="SSF53448">
    <property type="entry name" value="Nucleotide-diphospho-sugar transferases"/>
    <property type="match status" value="1"/>
</dbReference>